<organism evidence="3 4">
    <name type="scientific">Corchorus capsularis</name>
    <name type="common">Jute</name>
    <dbReference type="NCBI Taxonomy" id="210143"/>
    <lineage>
        <taxon>Eukaryota</taxon>
        <taxon>Viridiplantae</taxon>
        <taxon>Streptophyta</taxon>
        <taxon>Embryophyta</taxon>
        <taxon>Tracheophyta</taxon>
        <taxon>Spermatophyta</taxon>
        <taxon>Magnoliopsida</taxon>
        <taxon>eudicotyledons</taxon>
        <taxon>Gunneridae</taxon>
        <taxon>Pentapetalae</taxon>
        <taxon>rosids</taxon>
        <taxon>malvids</taxon>
        <taxon>Malvales</taxon>
        <taxon>Malvaceae</taxon>
        <taxon>Grewioideae</taxon>
        <taxon>Apeibeae</taxon>
        <taxon>Corchorus</taxon>
    </lineage>
</organism>
<name>A0A1R3HSP6_COCAP</name>
<proteinExistence type="predicted"/>
<keyword evidence="2" id="KW-1133">Transmembrane helix</keyword>
<dbReference type="Proteomes" id="UP000188268">
    <property type="component" value="Unassembled WGS sequence"/>
</dbReference>
<keyword evidence="4" id="KW-1185">Reference proteome</keyword>
<evidence type="ECO:0000313" key="3">
    <source>
        <dbReference type="EMBL" id="OMO73393.1"/>
    </source>
</evidence>
<evidence type="ECO:0000313" key="4">
    <source>
        <dbReference type="Proteomes" id="UP000188268"/>
    </source>
</evidence>
<gene>
    <name evidence="3" type="ORF">CCACVL1_17283</name>
</gene>
<feature type="transmembrane region" description="Helical" evidence="2">
    <location>
        <begin position="146"/>
        <end position="164"/>
    </location>
</feature>
<comment type="caution">
    <text evidence="3">The sequence shown here is derived from an EMBL/GenBank/DDBJ whole genome shotgun (WGS) entry which is preliminary data.</text>
</comment>
<evidence type="ECO:0000256" key="2">
    <source>
        <dbReference type="SAM" id="Phobius"/>
    </source>
</evidence>
<reference evidence="3 4" key="1">
    <citation type="submission" date="2013-09" db="EMBL/GenBank/DDBJ databases">
        <title>Corchorus capsularis genome sequencing.</title>
        <authorList>
            <person name="Alam M."/>
            <person name="Haque M.S."/>
            <person name="Islam M.S."/>
            <person name="Emdad E.M."/>
            <person name="Islam M.M."/>
            <person name="Ahmed B."/>
            <person name="Halim A."/>
            <person name="Hossen Q.M.M."/>
            <person name="Hossain M.Z."/>
            <person name="Ahmed R."/>
            <person name="Khan M.M."/>
            <person name="Islam R."/>
            <person name="Rashid M.M."/>
            <person name="Khan S.A."/>
            <person name="Rahman M.S."/>
            <person name="Alam M."/>
        </authorList>
    </citation>
    <scope>NUCLEOTIDE SEQUENCE [LARGE SCALE GENOMIC DNA]</scope>
    <source>
        <strain evidence="4">cv. CVL-1</strain>
        <tissue evidence="3">Whole seedling</tissue>
    </source>
</reference>
<dbReference type="AlphaFoldDB" id="A0A1R3HSP6"/>
<dbReference type="SUPFAM" id="SSF81665">
    <property type="entry name" value="Calcium ATPase, transmembrane domain M"/>
    <property type="match status" value="1"/>
</dbReference>
<accession>A0A1R3HSP6</accession>
<feature type="region of interest" description="Disordered" evidence="1">
    <location>
        <begin position="1"/>
        <end position="48"/>
    </location>
</feature>
<keyword evidence="2" id="KW-0472">Membrane</keyword>
<dbReference type="Gramene" id="OMO73393">
    <property type="protein sequence ID" value="OMO73393"/>
    <property type="gene ID" value="CCACVL1_17283"/>
</dbReference>
<feature type="transmembrane region" description="Helical" evidence="2">
    <location>
        <begin position="184"/>
        <end position="211"/>
    </location>
</feature>
<feature type="transmembrane region" description="Helical" evidence="2">
    <location>
        <begin position="57"/>
        <end position="81"/>
    </location>
</feature>
<sequence length="263" mass="29187">MTLKEPLLPLSSSDVVQGDDSGEEARRSDSSSNSDSHTTTKNLKSDSSSRRRRTSTLILSTIFEFLVPSCFLGFCVLGIISTKLSDRPKSNIDNVDECVALVAAVTVALAIVAATLSTVLLFIVTAILALASWALLLPIWKMPIRLLLFTAFYVGLFTFGSASSKVDNAIKQDQPLNELNKKALGHYLGLFTANLFALIYVGIAMISRWLWCSDGGEDEGEERRRYHFQLPAWSTTPFHIFAVCCIFNCFGVFMEYIRFQIMD</sequence>
<keyword evidence="2" id="KW-0812">Transmembrane</keyword>
<dbReference type="InterPro" id="IPR023298">
    <property type="entry name" value="ATPase_P-typ_TM_dom_sf"/>
</dbReference>
<evidence type="ECO:0000256" key="1">
    <source>
        <dbReference type="SAM" id="MobiDB-lite"/>
    </source>
</evidence>
<dbReference type="EMBL" id="AWWV01011217">
    <property type="protein sequence ID" value="OMO73393.1"/>
    <property type="molecule type" value="Genomic_DNA"/>
</dbReference>
<feature type="transmembrane region" description="Helical" evidence="2">
    <location>
        <begin position="101"/>
        <end position="134"/>
    </location>
</feature>
<protein>
    <submittedName>
        <fullName evidence="3">GerA spore germination protein</fullName>
    </submittedName>
</protein>
<feature type="transmembrane region" description="Helical" evidence="2">
    <location>
        <begin position="232"/>
        <end position="254"/>
    </location>
</feature>